<sequence>MDWGIMCFGYNFIFLLFCIFPVPESAKISVIRNSNFGLALAAGRSKTAGIFDGIRNFNTVREAGRRPDFSLLENVNSGAAFAFDQSISIGLIKNNLFGGRNPFSG</sequence>
<keyword evidence="1" id="KW-0732">Signal</keyword>
<dbReference type="EMBL" id="JACKWZ010000010">
    <property type="protein sequence ID" value="KAF9423196.1"/>
    <property type="molecule type" value="Genomic_DNA"/>
</dbReference>
<organism evidence="2 3">
    <name type="scientific">Spodoptera exigua</name>
    <name type="common">Beet armyworm</name>
    <name type="synonym">Noctua fulgens</name>
    <dbReference type="NCBI Taxonomy" id="7107"/>
    <lineage>
        <taxon>Eukaryota</taxon>
        <taxon>Metazoa</taxon>
        <taxon>Ecdysozoa</taxon>
        <taxon>Arthropoda</taxon>
        <taxon>Hexapoda</taxon>
        <taxon>Insecta</taxon>
        <taxon>Pterygota</taxon>
        <taxon>Neoptera</taxon>
        <taxon>Endopterygota</taxon>
        <taxon>Lepidoptera</taxon>
        <taxon>Glossata</taxon>
        <taxon>Ditrysia</taxon>
        <taxon>Noctuoidea</taxon>
        <taxon>Noctuidae</taxon>
        <taxon>Amphipyrinae</taxon>
        <taxon>Spodoptera</taxon>
    </lineage>
</organism>
<protein>
    <submittedName>
        <fullName evidence="2">Uncharacterized protein</fullName>
    </submittedName>
</protein>
<evidence type="ECO:0000256" key="1">
    <source>
        <dbReference type="SAM" id="SignalP"/>
    </source>
</evidence>
<evidence type="ECO:0000313" key="3">
    <source>
        <dbReference type="Proteomes" id="UP000648187"/>
    </source>
</evidence>
<reference evidence="2" key="1">
    <citation type="submission" date="2020-08" db="EMBL/GenBank/DDBJ databases">
        <title>Spodoptera exigua strain:BAW_Kor-Di-RS1 Genome sequencing and assembly.</title>
        <authorList>
            <person name="Kim J."/>
            <person name="Nam H.Y."/>
            <person name="Kwon M."/>
            <person name="Choi J.H."/>
            <person name="Cho S.R."/>
            <person name="Kim G.-H."/>
        </authorList>
    </citation>
    <scope>NUCLEOTIDE SEQUENCE</scope>
    <source>
        <strain evidence="2">BAW_Kor-Di-RS1</strain>
        <tissue evidence="2">Whole-body</tissue>
    </source>
</reference>
<keyword evidence="3" id="KW-1185">Reference proteome</keyword>
<evidence type="ECO:0000313" key="2">
    <source>
        <dbReference type="EMBL" id="KAF9423196.1"/>
    </source>
</evidence>
<accession>A0A835GT94</accession>
<proteinExistence type="predicted"/>
<feature type="signal peptide" evidence="1">
    <location>
        <begin position="1"/>
        <end position="26"/>
    </location>
</feature>
<feature type="chain" id="PRO_5032771537" evidence="1">
    <location>
        <begin position="27"/>
        <end position="105"/>
    </location>
</feature>
<gene>
    <name evidence="2" type="ORF">HW555_001265</name>
</gene>
<name>A0A835GT94_SPOEX</name>
<dbReference type="AlphaFoldDB" id="A0A835GT94"/>
<comment type="caution">
    <text evidence="2">The sequence shown here is derived from an EMBL/GenBank/DDBJ whole genome shotgun (WGS) entry which is preliminary data.</text>
</comment>
<dbReference type="Proteomes" id="UP000648187">
    <property type="component" value="Unassembled WGS sequence"/>
</dbReference>